<comment type="caution">
    <text evidence="4">The sequence shown here is derived from an EMBL/GenBank/DDBJ whole genome shotgun (WGS) entry which is preliminary data.</text>
</comment>
<dbReference type="PANTHER" id="PTHR34814">
    <property type="entry name" value="NITROSOGUANIDINE RESISTANCE PROTEIN SNG1"/>
    <property type="match status" value="1"/>
</dbReference>
<dbReference type="HOGENOM" id="CLU_020178_0_2_1"/>
<evidence type="ECO:0000256" key="1">
    <source>
        <dbReference type="SAM" id="MobiDB-lite"/>
    </source>
</evidence>
<dbReference type="OMA" id="RDYNAVN"/>
<organism evidence="4 5">
    <name type="scientific">Ogataea parapolymorpha (strain ATCC 26012 / BCRC 20466 / JCM 22074 / NRRL Y-7560 / DL-1)</name>
    <name type="common">Yeast</name>
    <name type="synonym">Hansenula polymorpha</name>
    <dbReference type="NCBI Taxonomy" id="871575"/>
    <lineage>
        <taxon>Eukaryota</taxon>
        <taxon>Fungi</taxon>
        <taxon>Dikarya</taxon>
        <taxon>Ascomycota</taxon>
        <taxon>Saccharomycotina</taxon>
        <taxon>Pichiomycetes</taxon>
        <taxon>Pichiales</taxon>
        <taxon>Pichiaceae</taxon>
        <taxon>Ogataea</taxon>
    </lineage>
</organism>
<keyword evidence="2" id="KW-0472">Membrane</keyword>
<sequence length="492" mass="56411">MTSSETSLGKDATDDANQREPQEYRQDNSDSLMRVVTQYTEYSVSHANEEDIERLEREREEKMAKEQQGPVKMGFLSKKYAQHRRKFFKQYAVIIVVLWIFILSVFSIYWGAMYQRGSRLVNLKILLVVEDGASIDNNDYPVSQALLQVAESPAVKPLLGWTRHDYVDEDWVVNEVWKQKYWGAIYVTSNNVSQQLVQALENGRDLNTSMLVKGYYETGRDLNGMNSYVEPGLLKFGVAFTDIMQQEVYPRLLSQLSSEQFASLQNTTTLSRTPDITMTDGIPVSDYTVMAPLQVGLIYIIIVTFFQVMWFQKINQEAAETLKPVSYIIYRMVIAQANFLLISLGYSCVNAAFQIKLNNAWKGGFGVHWMISYLTMSAVGGANENIALLCFAVLPPLMGFWLVFFVVCNISATFSPIEVCPQFYRFTYAMPIKNSYELMKVLLFDTYRGHLGRNFGILVAWIALNNILLPFCLFFFSWHMKRKLTKAAQKSH</sequence>
<dbReference type="AlphaFoldDB" id="W1QBB0"/>
<gene>
    <name evidence="4" type="ORF">HPODL_01768</name>
</gene>
<name>W1QBB0_OGAPD</name>
<dbReference type="PANTHER" id="PTHR34814:SF1">
    <property type="entry name" value="NITROSOGUANIDINE RESISTANCE PROTEIN SNG1"/>
    <property type="match status" value="1"/>
</dbReference>
<keyword evidence="5" id="KW-1185">Reference proteome</keyword>
<dbReference type="InterPro" id="IPR022703">
    <property type="entry name" value="DUF3533"/>
</dbReference>
<feature type="region of interest" description="Disordered" evidence="1">
    <location>
        <begin position="1"/>
        <end position="31"/>
    </location>
</feature>
<dbReference type="Pfam" id="PF12051">
    <property type="entry name" value="DUF3533"/>
    <property type="match status" value="1"/>
</dbReference>
<feature type="transmembrane region" description="Helical" evidence="2">
    <location>
        <begin position="359"/>
        <end position="379"/>
    </location>
</feature>
<dbReference type="RefSeq" id="XP_013933764.1">
    <property type="nucleotide sequence ID" value="XM_014078289.1"/>
</dbReference>
<dbReference type="GeneID" id="25771225"/>
<feature type="transmembrane region" description="Helical" evidence="2">
    <location>
        <begin position="455"/>
        <end position="476"/>
    </location>
</feature>
<protein>
    <submittedName>
        <fullName evidence="4">Nitrosoguanidine resistance protein SNG1</fullName>
    </submittedName>
</protein>
<evidence type="ECO:0000256" key="2">
    <source>
        <dbReference type="SAM" id="Phobius"/>
    </source>
</evidence>
<feature type="compositionally biased region" description="Basic and acidic residues" evidence="1">
    <location>
        <begin position="11"/>
        <end position="28"/>
    </location>
</feature>
<evidence type="ECO:0000259" key="3">
    <source>
        <dbReference type="Pfam" id="PF12051"/>
    </source>
</evidence>
<feature type="transmembrane region" description="Helical" evidence="2">
    <location>
        <begin position="289"/>
        <end position="311"/>
    </location>
</feature>
<feature type="transmembrane region" description="Helical" evidence="2">
    <location>
        <begin position="386"/>
        <end position="407"/>
    </location>
</feature>
<evidence type="ECO:0000313" key="4">
    <source>
        <dbReference type="EMBL" id="ESW97679.1"/>
    </source>
</evidence>
<dbReference type="Proteomes" id="UP000008673">
    <property type="component" value="Unassembled WGS sequence"/>
</dbReference>
<keyword evidence="2" id="KW-0812">Transmembrane</keyword>
<dbReference type="STRING" id="871575.W1QBB0"/>
<proteinExistence type="predicted"/>
<evidence type="ECO:0000313" key="5">
    <source>
        <dbReference type="Proteomes" id="UP000008673"/>
    </source>
</evidence>
<feature type="domain" description="DUF3533" evidence="3">
    <location>
        <begin position="95"/>
        <end position="467"/>
    </location>
</feature>
<dbReference type="OrthoDB" id="2140105at2759"/>
<keyword evidence="2" id="KW-1133">Transmembrane helix</keyword>
<dbReference type="eggNOG" id="ENOG502QUA0">
    <property type="taxonomic scope" value="Eukaryota"/>
</dbReference>
<dbReference type="InterPro" id="IPR053001">
    <property type="entry name" value="MNNG_permease-like"/>
</dbReference>
<feature type="transmembrane region" description="Helical" evidence="2">
    <location>
        <begin position="91"/>
        <end position="112"/>
    </location>
</feature>
<dbReference type="GO" id="GO:0016020">
    <property type="term" value="C:membrane"/>
    <property type="evidence" value="ECO:0007669"/>
    <property type="project" value="TreeGrafter"/>
</dbReference>
<reference evidence="4 5" key="1">
    <citation type="journal article" date="2013" name="BMC Genomics">
        <title>Genome sequence and analysis of methylotrophic yeast Hansenula polymorpha DL1.</title>
        <authorList>
            <person name="Ravin N.V."/>
            <person name="Eldarov M.A."/>
            <person name="Kadnikov V.V."/>
            <person name="Beletsky A.V."/>
            <person name="Schneider J."/>
            <person name="Mardanova E.S."/>
            <person name="Smekalova E.M."/>
            <person name="Zvereva M.I."/>
            <person name="Dontsova O.A."/>
            <person name="Mardanov A.V."/>
            <person name="Skryabin K.G."/>
        </authorList>
    </citation>
    <scope>NUCLEOTIDE SEQUENCE [LARGE SCALE GENOMIC DNA]</scope>
    <source>
        <strain evidence="5">ATCC 26012 / BCRC 20466 / JCM 22074 / NRRL Y-7560 / DL-1</strain>
    </source>
</reference>
<accession>W1QBB0</accession>
<dbReference type="KEGG" id="opa:HPODL_01768"/>
<feature type="transmembrane region" description="Helical" evidence="2">
    <location>
        <begin position="332"/>
        <end position="353"/>
    </location>
</feature>
<dbReference type="EMBL" id="AEOI02000009">
    <property type="protein sequence ID" value="ESW97679.1"/>
    <property type="molecule type" value="Genomic_DNA"/>
</dbReference>